<evidence type="ECO:0000256" key="2">
    <source>
        <dbReference type="ARBA" id="ARBA00022679"/>
    </source>
</evidence>
<dbReference type="AlphaFoldDB" id="A0A9P7G7D9"/>
<dbReference type="Pfam" id="PF00891">
    <property type="entry name" value="Methyltransf_2"/>
    <property type="match status" value="1"/>
</dbReference>
<dbReference type="Proteomes" id="UP000775547">
    <property type="component" value="Unassembled WGS sequence"/>
</dbReference>
<evidence type="ECO:0000256" key="3">
    <source>
        <dbReference type="ARBA" id="ARBA00022691"/>
    </source>
</evidence>
<dbReference type="Gene3D" id="3.40.50.150">
    <property type="entry name" value="Vaccinia Virus protein VP39"/>
    <property type="match status" value="1"/>
</dbReference>
<feature type="domain" description="O-methyltransferase C-terminal" evidence="4">
    <location>
        <begin position="185"/>
        <end position="337"/>
    </location>
</feature>
<dbReference type="PROSITE" id="PS51683">
    <property type="entry name" value="SAM_OMT_II"/>
    <property type="match status" value="1"/>
</dbReference>
<dbReference type="InterPro" id="IPR029063">
    <property type="entry name" value="SAM-dependent_MTases_sf"/>
</dbReference>
<dbReference type="InterPro" id="IPR036390">
    <property type="entry name" value="WH_DNA-bd_sf"/>
</dbReference>
<dbReference type="EMBL" id="JABCKV010000109">
    <property type="protein sequence ID" value="KAG5643503.1"/>
    <property type="molecule type" value="Genomic_DNA"/>
</dbReference>
<protein>
    <recommendedName>
        <fullName evidence="4">O-methyltransferase C-terminal domain-containing protein</fullName>
    </recommendedName>
</protein>
<dbReference type="SUPFAM" id="SSF53335">
    <property type="entry name" value="S-adenosyl-L-methionine-dependent methyltransferases"/>
    <property type="match status" value="1"/>
</dbReference>
<keyword evidence="2" id="KW-0808">Transferase</keyword>
<evidence type="ECO:0000256" key="1">
    <source>
        <dbReference type="ARBA" id="ARBA00022603"/>
    </source>
</evidence>
<organism evidence="5 6">
    <name type="scientific">Asterophora parasitica</name>
    <dbReference type="NCBI Taxonomy" id="117018"/>
    <lineage>
        <taxon>Eukaryota</taxon>
        <taxon>Fungi</taxon>
        <taxon>Dikarya</taxon>
        <taxon>Basidiomycota</taxon>
        <taxon>Agaricomycotina</taxon>
        <taxon>Agaricomycetes</taxon>
        <taxon>Agaricomycetidae</taxon>
        <taxon>Agaricales</taxon>
        <taxon>Tricholomatineae</taxon>
        <taxon>Lyophyllaceae</taxon>
        <taxon>Asterophora</taxon>
    </lineage>
</organism>
<keyword evidence="6" id="KW-1185">Reference proteome</keyword>
<dbReference type="InterPro" id="IPR036388">
    <property type="entry name" value="WH-like_DNA-bd_sf"/>
</dbReference>
<dbReference type="GO" id="GO:0008171">
    <property type="term" value="F:O-methyltransferase activity"/>
    <property type="evidence" value="ECO:0007669"/>
    <property type="project" value="InterPro"/>
</dbReference>
<dbReference type="GO" id="GO:0032259">
    <property type="term" value="P:methylation"/>
    <property type="evidence" value="ECO:0007669"/>
    <property type="project" value="UniProtKB-KW"/>
</dbReference>
<evidence type="ECO:0000313" key="5">
    <source>
        <dbReference type="EMBL" id="KAG5643503.1"/>
    </source>
</evidence>
<keyword evidence="3" id="KW-0949">S-adenosyl-L-methionine</keyword>
<dbReference type="InterPro" id="IPR001077">
    <property type="entry name" value="COMT_C"/>
</dbReference>
<dbReference type="PANTHER" id="PTHR43712">
    <property type="entry name" value="PUTATIVE (AFU_ORTHOLOGUE AFUA_4G14580)-RELATED"/>
    <property type="match status" value="1"/>
</dbReference>
<proteinExistence type="predicted"/>
<dbReference type="Gene3D" id="1.10.10.10">
    <property type="entry name" value="Winged helix-like DNA-binding domain superfamily/Winged helix DNA-binding domain"/>
    <property type="match status" value="1"/>
</dbReference>
<keyword evidence="1" id="KW-0489">Methyltransferase</keyword>
<reference evidence="5" key="1">
    <citation type="submission" date="2020-07" db="EMBL/GenBank/DDBJ databases">
        <authorList>
            <person name="Nieuwenhuis M."/>
            <person name="Van De Peppel L.J.J."/>
        </authorList>
    </citation>
    <scope>NUCLEOTIDE SEQUENCE</scope>
    <source>
        <strain evidence="5">AP01</strain>
        <tissue evidence="5">Mycelium</tissue>
    </source>
</reference>
<accession>A0A9P7G7D9</accession>
<dbReference type="OrthoDB" id="1606438at2759"/>
<comment type="caution">
    <text evidence="5">The sequence shown here is derived from an EMBL/GenBank/DDBJ whole genome shotgun (WGS) entry which is preliminary data.</text>
</comment>
<dbReference type="PANTHER" id="PTHR43712:SF2">
    <property type="entry name" value="O-METHYLTRANSFERASE CICE"/>
    <property type="match status" value="1"/>
</dbReference>
<gene>
    <name evidence="5" type="ORF">DXG03_000744</name>
</gene>
<name>A0A9P7G7D9_9AGAR</name>
<evidence type="ECO:0000259" key="4">
    <source>
        <dbReference type="Pfam" id="PF00891"/>
    </source>
</evidence>
<reference evidence="5" key="2">
    <citation type="submission" date="2021-10" db="EMBL/GenBank/DDBJ databases">
        <title>Phylogenomics reveals ancestral predisposition of the termite-cultivated fungus Termitomyces towards a domesticated lifestyle.</title>
        <authorList>
            <person name="Auxier B."/>
            <person name="Grum-Grzhimaylo A."/>
            <person name="Cardenas M.E."/>
            <person name="Lodge J.D."/>
            <person name="Laessoe T."/>
            <person name="Pedersen O."/>
            <person name="Smith M.E."/>
            <person name="Kuyper T.W."/>
            <person name="Franco-Molano E.A."/>
            <person name="Baroni T.J."/>
            <person name="Aanen D.K."/>
        </authorList>
    </citation>
    <scope>NUCLEOTIDE SEQUENCE</scope>
    <source>
        <strain evidence="5">AP01</strain>
        <tissue evidence="5">Mycelium</tissue>
    </source>
</reference>
<dbReference type="InterPro" id="IPR016461">
    <property type="entry name" value="COMT-like"/>
</dbReference>
<evidence type="ECO:0000313" key="6">
    <source>
        <dbReference type="Proteomes" id="UP000775547"/>
    </source>
</evidence>
<sequence length="350" mass="38485">MATNYQSDPVYIAEQILQLTKANFDASNPQDDLLALYNAKIQLQGLCDNLLQNALGGLEYTILLAESCQESSALGFVNSLGVSDIIGDGKTTVEELGKASGADPRFLGIALSCLTKHNYFEEVGGFGTQVYKNNELSSLLREGHPQSVKDAVGFICDEGFKATSYLLEAAKPASSEEKRLPAVNLAFGFDKSVFEWMSDQEWRGRRMGKAMQQLHRMANGNVVTDYAWNQLVSPVVDVGGGIGSLELAVLKEEQNAALRFTIFDIPKTIENAKKTWAVQPETASSRVSFVPGNFLAPSLDETYIPRGQPTYLIRHVLHDWTDEQVISILRNVRAAMVASPGHKFPFRSDD</sequence>
<dbReference type="SUPFAM" id="SSF46785">
    <property type="entry name" value="Winged helix' DNA-binding domain"/>
    <property type="match status" value="1"/>
</dbReference>